<dbReference type="InterPro" id="IPR007390">
    <property type="entry name" value="Spore_V_R"/>
</dbReference>
<name>A0A368NJW3_9GAMM</name>
<feature type="domain" description="SpoVR protein-like N-terminal" evidence="1">
    <location>
        <begin position="17"/>
        <end position="434"/>
    </location>
</feature>
<dbReference type="Pfam" id="PF04293">
    <property type="entry name" value="SpoVR"/>
    <property type="match status" value="1"/>
</dbReference>
<evidence type="ECO:0000259" key="1">
    <source>
        <dbReference type="Pfam" id="PF04293"/>
    </source>
</evidence>
<evidence type="ECO:0000259" key="2">
    <source>
        <dbReference type="Pfam" id="PF24755"/>
    </source>
</evidence>
<dbReference type="InterPro" id="IPR057008">
    <property type="entry name" value="SpoVR-like_C"/>
</dbReference>
<dbReference type="RefSeq" id="WP_114337880.1">
    <property type="nucleotide sequence ID" value="NZ_QPID01000004.1"/>
</dbReference>
<evidence type="ECO:0000313" key="4">
    <source>
        <dbReference type="Proteomes" id="UP000252558"/>
    </source>
</evidence>
<dbReference type="Proteomes" id="UP000252558">
    <property type="component" value="Unassembled WGS sequence"/>
</dbReference>
<dbReference type="InterPro" id="IPR056174">
    <property type="entry name" value="SpoVR_N"/>
</dbReference>
<dbReference type="AlphaFoldDB" id="A0A368NJW3"/>
<dbReference type="NCBIfam" id="NF008737">
    <property type="entry name" value="PRK11767.1"/>
    <property type="match status" value="1"/>
</dbReference>
<evidence type="ECO:0000313" key="3">
    <source>
        <dbReference type="EMBL" id="RCU50390.1"/>
    </source>
</evidence>
<accession>A0A368NJW3</accession>
<dbReference type="OrthoDB" id="9784270at2"/>
<organism evidence="3 4">
    <name type="scientific">Corallincola holothuriorum</name>
    <dbReference type="NCBI Taxonomy" id="2282215"/>
    <lineage>
        <taxon>Bacteria</taxon>
        <taxon>Pseudomonadati</taxon>
        <taxon>Pseudomonadota</taxon>
        <taxon>Gammaproteobacteria</taxon>
        <taxon>Alteromonadales</taxon>
        <taxon>Psychromonadaceae</taxon>
        <taxon>Corallincola</taxon>
    </lineage>
</organism>
<protein>
    <submittedName>
        <fullName evidence="3">SpoVR family protein</fullName>
    </submittedName>
</protein>
<dbReference type="Pfam" id="PF24755">
    <property type="entry name" value="SpoVR_C"/>
    <property type="match status" value="1"/>
</dbReference>
<keyword evidence="4" id="KW-1185">Reference proteome</keyword>
<dbReference type="EMBL" id="QPID01000004">
    <property type="protein sequence ID" value="RCU50390.1"/>
    <property type="molecule type" value="Genomic_DNA"/>
</dbReference>
<dbReference type="InterPro" id="IPR057270">
    <property type="entry name" value="Ycgb-like"/>
</dbReference>
<reference evidence="3 4" key="1">
    <citation type="submission" date="2018-07" db="EMBL/GenBank/DDBJ databases">
        <title>Corallincola holothuriorum sp. nov., a new facultative anaerobe isolated from sea cucumber Apostichopus japonicus.</title>
        <authorList>
            <person name="Xia H."/>
        </authorList>
    </citation>
    <scope>NUCLEOTIDE SEQUENCE [LARGE SCALE GENOMIC DNA]</scope>
    <source>
        <strain evidence="3 4">C4</strain>
    </source>
</reference>
<proteinExistence type="predicted"/>
<dbReference type="PANTHER" id="PTHR30029:SF2">
    <property type="entry name" value="STAGE V SPORULATION PROTEIN R"/>
    <property type="match status" value="1"/>
</dbReference>
<gene>
    <name evidence="3" type="ORF">DU002_08160</name>
</gene>
<comment type="caution">
    <text evidence="3">The sequence shown here is derived from an EMBL/GenBank/DDBJ whole genome shotgun (WGS) entry which is preliminary data.</text>
</comment>
<dbReference type="PANTHER" id="PTHR30029">
    <property type="entry name" value="STAGE V SPORULATION PROTEIN R"/>
    <property type="match status" value="1"/>
</dbReference>
<feature type="domain" description="SpoVR-like C-terminal" evidence="2">
    <location>
        <begin position="437"/>
        <end position="488"/>
    </location>
</feature>
<sequence>MAAPRKKHSKPLSDGPDWTFKLLQQYEDEIDRVAKHYGLNTYPNQIEVITAEQMMDAYASVGMPIGYTHWSFGKRFIQTEQTYKRGQMGLAYEIVINSNPCISYLMEENTMTMQALVMAHACYGHNSFFKNNYLFKTWTDASSIIDYLVFAKNYIADCEQRYGTSEVEAIIDSCHALMNQGVDRYKRPAETSLAEEKKRQKAREEYLQSQVNDLWRTLPKQAIDVIEQPERFPSEPQENLLYFIEKNAPLLESWQREVIRIVRKISQYFYPQKQTQVMNEGWACFWHYTLLNHLYDEGKLTDKFMFEFLHSHTNVVAQPSYNSPYYSGINPYALGFAMFRDLRRICETPDEEDRRWFPDIAGSDWLKTVHFAMENFKDESFIAQFLSPRLIREFKLFSLLDIEKHNFLEIGWIHNDAGYQQIRELLAAQYNLSQREPNIQVYDVDLRGDRSLTLRYTPHQQIPLDKSYPEVLKHLHRLWGFEIKLEMEKADESVELIGRCPEQVSEESDPANAI</sequence>